<dbReference type="EMBL" id="KZ613940">
    <property type="protein sequence ID" value="PMD45686.1"/>
    <property type="molecule type" value="Genomic_DNA"/>
</dbReference>
<evidence type="ECO:0000313" key="3">
    <source>
        <dbReference type="Proteomes" id="UP000235786"/>
    </source>
</evidence>
<sequence>MHRASNSTFDLDAAQVDQLELLDIGGATPPVPGLNTRPTQTGFIRTTQTELPISDLDILANEIELSNMGQGQLPVPDLDNSAKALESINLIEPTLSAPHLSISAAQPAPLEMDKVSKPALDLNTPNDHSEILGMPQPTLDVSDLDMVATSSATIKTEPLTSFTCFPRFPAEIQRIVWKLAPYVPSLTTLNLEDLHLLSRSSMSARLNGTNTDRNDTAVSVDRSLVTICRTSRACALEEYGTPYTFEFRTTDSEDNESLTSTWAPAFQLYLTNSPSETFYFPREEALDDFRRFWRIVRGGKVQHSVIRSLALGDVRTRRLDDYDLARLHNSNGVWRNKDIKVLGTMSCFWPPFPELEALVIIDLMVVSSTAPEKHRQYPEPIGPSSKENVEIFVKTLEERLGRYPVDVERGAAEGPEGCTWSMWWKEPKVDIVSQEDFENRFH</sequence>
<proteinExistence type="predicted"/>
<dbReference type="Proteomes" id="UP000235786">
    <property type="component" value="Unassembled WGS sequence"/>
</dbReference>
<accession>A0A2J6S4I7</accession>
<keyword evidence="3" id="KW-1185">Reference proteome</keyword>
<feature type="domain" description="2EXR" evidence="1">
    <location>
        <begin position="162"/>
        <end position="252"/>
    </location>
</feature>
<reference evidence="2 3" key="1">
    <citation type="submission" date="2016-04" db="EMBL/GenBank/DDBJ databases">
        <title>A degradative enzymes factory behind the ericoid mycorrhizal symbiosis.</title>
        <authorList>
            <consortium name="DOE Joint Genome Institute"/>
            <person name="Martino E."/>
            <person name="Morin E."/>
            <person name="Grelet G."/>
            <person name="Kuo A."/>
            <person name="Kohler A."/>
            <person name="Daghino S."/>
            <person name="Barry K."/>
            <person name="Choi C."/>
            <person name="Cichocki N."/>
            <person name="Clum A."/>
            <person name="Copeland A."/>
            <person name="Hainaut M."/>
            <person name="Haridas S."/>
            <person name="Labutti K."/>
            <person name="Lindquist E."/>
            <person name="Lipzen A."/>
            <person name="Khouja H.-R."/>
            <person name="Murat C."/>
            <person name="Ohm R."/>
            <person name="Olson A."/>
            <person name="Spatafora J."/>
            <person name="Veneault-Fourrey C."/>
            <person name="Henrissat B."/>
            <person name="Grigoriev I."/>
            <person name="Martin F."/>
            <person name="Perotto S."/>
        </authorList>
    </citation>
    <scope>NUCLEOTIDE SEQUENCE [LARGE SCALE GENOMIC DNA]</scope>
    <source>
        <strain evidence="2 3">F</strain>
    </source>
</reference>
<dbReference type="Pfam" id="PF20150">
    <property type="entry name" value="2EXR"/>
    <property type="match status" value="1"/>
</dbReference>
<protein>
    <recommendedName>
        <fullName evidence="1">2EXR domain-containing protein</fullName>
    </recommendedName>
</protein>
<evidence type="ECO:0000313" key="2">
    <source>
        <dbReference type="EMBL" id="PMD45686.1"/>
    </source>
</evidence>
<evidence type="ECO:0000259" key="1">
    <source>
        <dbReference type="Pfam" id="PF20150"/>
    </source>
</evidence>
<name>A0A2J6S4I7_HYAVF</name>
<dbReference type="OrthoDB" id="3473305at2759"/>
<dbReference type="InterPro" id="IPR045518">
    <property type="entry name" value="2EXR"/>
</dbReference>
<organism evidence="2 3">
    <name type="scientific">Hyaloscypha variabilis (strain UAMH 11265 / GT02V1 / F)</name>
    <name type="common">Meliniomyces variabilis</name>
    <dbReference type="NCBI Taxonomy" id="1149755"/>
    <lineage>
        <taxon>Eukaryota</taxon>
        <taxon>Fungi</taxon>
        <taxon>Dikarya</taxon>
        <taxon>Ascomycota</taxon>
        <taxon>Pezizomycotina</taxon>
        <taxon>Leotiomycetes</taxon>
        <taxon>Helotiales</taxon>
        <taxon>Hyaloscyphaceae</taxon>
        <taxon>Hyaloscypha</taxon>
        <taxon>Hyaloscypha variabilis</taxon>
    </lineage>
</organism>
<dbReference type="AlphaFoldDB" id="A0A2J6S4I7"/>
<gene>
    <name evidence="2" type="ORF">L207DRAFT_578592</name>
</gene>